<dbReference type="PROSITE" id="PS50883">
    <property type="entry name" value="EAL"/>
    <property type="match status" value="1"/>
</dbReference>
<dbReference type="Pfam" id="PF00563">
    <property type="entry name" value="EAL"/>
    <property type="match status" value="1"/>
</dbReference>
<name>A0A5C1DI17_9NEIS</name>
<dbReference type="PANTHER" id="PTHR33121">
    <property type="entry name" value="CYCLIC DI-GMP PHOSPHODIESTERASE PDEF"/>
    <property type="match status" value="1"/>
</dbReference>
<dbReference type="InterPro" id="IPR035919">
    <property type="entry name" value="EAL_sf"/>
</dbReference>
<evidence type="ECO:0000313" key="4">
    <source>
        <dbReference type="Proteomes" id="UP000322079"/>
    </source>
</evidence>
<evidence type="ECO:0000259" key="2">
    <source>
        <dbReference type="PROSITE" id="PS50883"/>
    </source>
</evidence>
<dbReference type="EMBL" id="CP043473">
    <property type="protein sequence ID" value="QEL55609.1"/>
    <property type="molecule type" value="Genomic_DNA"/>
</dbReference>
<keyword evidence="1" id="KW-0472">Membrane</keyword>
<feature type="domain" description="EAL" evidence="2">
    <location>
        <begin position="81"/>
        <end position="333"/>
    </location>
</feature>
<dbReference type="RefSeq" id="WP_149295970.1">
    <property type="nucleotide sequence ID" value="NZ_CP043473.1"/>
</dbReference>
<reference evidence="3 4" key="1">
    <citation type="submission" date="2019-08" db="EMBL/GenBank/DDBJ databases">
        <title>Chromobacterium paludis, a novel bacterium isolated from a Maryland marsh pond.</title>
        <authorList>
            <person name="Blackburn M.B."/>
            <person name="Gundersen-Rindal D.E."/>
        </authorList>
    </citation>
    <scope>NUCLEOTIDE SEQUENCE [LARGE SCALE GENOMIC DNA]</scope>
    <source>
        <strain evidence="4">IIBBL 257-1</strain>
    </source>
</reference>
<dbReference type="SMART" id="SM00052">
    <property type="entry name" value="EAL"/>
    <property type="match status" value="1"/>
</dbReference>
<feature type="transmembrane region" description="Helical" evidence="1">
    <location>
        <begin position="55"/>
        <end position="74"/>
    </location>
</feature>
<dbReference type="InterPro" id="IPR050706">
    <property type="entry name" value="Cyclic-di-GMP_PDE-like"/>
</dbReference>
<accession>A0A5C1DI17</accession>
<evidence type="ECO:0000256" key="1">
    <source>
        <dbReference type="SAM" id="Phobius"/>
    </source>
</evidence>
<proteinExistence type="predicted"/>
<keyword evidence="4" id="KW-1185">Reference proteome</keyword>
<protein>
    <submittedName>
        <fullName evidence="3">EAL domain-containing protein</fullName>
    </submittedName>
</protein>
<gene>
    <name evidence="3" type="ORF">FYK34_08510</name>
</gene>
<dbReference type="AlphaFoldDB" id="A0A5C1DI17"/>
<organism evidence="3 4">
    <name type="scientific">Chromobacterium paludis</name>
    <dbReference type="NCBI Taxonomy" id="2605945"/>
    <lineage>
        <taxon>Bacteria</taxon>
        <taxon>Pseudomonadati</taxon>
        <taxon>Pseudomonadota</taxon>
        <taxon>Betaproteobacteria</taxon>
        <taxon>Neisseriales</taxon>
        <taxon>Chromobacteriaceae</taxon>
        <taxon>Chromobacterium</taxon>
    </lineage>
</organism>
<keyword evidence="1" id="KW-0812">Transmembrane</keyword>
<dbReference type="Proteomes" id="UP000322079">
    <property type="component" value="Chromosome"/>
</dbReference>
<dbReference type="Gene3D" id="3.20.20.450">
    <property type="entry name" value="EAL domain"/>
    <property type="match status" value="1"/>
</dbReference>
<dbReference type="SUPFAM" id="SSF141868">
    <property type="entry name" value="EAL domain-like"/>
    <property type="match status" value="1"/>
</dbReference>
<dbReference type="PANTHER" id="PTHR33121:SF80">
    <property type="entry name" value="CYCLIC DI-GMP PHOSPHODIESTERASE PDEL"/>
    <property type="match status" value="1"/>
</dbReference>
<dbReference type="GO" id="GO:0071111">
    <property type="term" value="F:cyclic-guanylate-specific phosphodiesterase activity"/>
    <property type="evidence" value="ECO:0007669"/>
    <property type="project" value="InterPro"/>
</dbReference>
<dbReference type="CDD" id="cd01948">
    <property type="entry name" value="EAL"/>
    <property type="match status" value="1"/>
</dbReference>
<dbReference type="KEGG" id="chrm:FYK34_08510"/>
<dbReference type="InterPro" id="IPR001633">
    <property type="entry name" value="EAL_dom"/>
</dbReference>
<sequence>MNWVQRLSRWACRARPAVVYALAMAGAALLVGLLLLAQMGGVGEAARHGWRSLGPALDAMLLALGLGAALASWLRRGAGARRATEWEILEGIRNGEFSVQYQPIVTAAAGECVGAEVLARWRHPAQGNIRAELFIRAAVEAGLITELTRALLKQAASELSQVALPAGFMVAFNIASESLASPALLDDCRELLEVLKANQGVLVLDVSERSPLREEAATLEVICALRREGVQLALDDFGSGYADQAYLRRWGFDFLKVEKGFVSALGRECLRGNVLENAALTPGRVGAKVIVKGVETQGQQNYLNVKGYELLQGYYFGRPMGLGHFRQWLYSGIAEDRQAVRLREEASARKG</sequence>
<keyword evidence="1" id="KW-1133">Transmembrane helix</keyword>
<evidence type="ECO:0000313" key="3">
    <source>
        <dbReference type="EMBL" id="QEL55609.1"/>
    </source>
</evidence>